<evidence type="ECO:0000256" key="1">
    <source>
        <dbReference type="ARBA" id="ARBA00008761"/>
    </source>
</evidence>
<evidence type="ECO:0000256" key="6">
    <source>
        <dbReference type="ARBA" id="ARBA00023172"/>
    </source>
</evidence>
<dbReference type="NCBIfam" id="NF040570">
    <property type="entry name" value="guided_TnpB"/>
    <property type="match status" value="1"/>
</dbReference>
<keyword evidence="12" id="KW-1185">Reference proteome</keyword>
<protein>
    <submittedName>
        <fullName evidence="11">RNA-guided endonuclease TnpB family protein</fullName>
    </submittedName>
</protein>
<keyword evidence="4" id="KW-0862">Zinc</keyword>
<feature type="compositionally biased region" description="Pro residues" evidence="7">
    <location>
        <begin position="493"/>
        <end position="510"/>
    </location>
</feature>
<keyword evidence="3" id="KW-0479">Metal-binding</keyword>
<comment type="caution">
    <text evidence="11">The sequence shown here is derived from an EMBL/GenBank/DDBJ whole genome shotgun (WGS) entry which is preliminary data.</text>
</comment>
<evidence type="ECO:0000313" key="12">
    <source>
        <dbReference type="Proteomes" id="UP001257627"/>
    </source>
</evidence>
<sequence>MQQEVLRAFKFALDPTSAQAEAFTRHAGTARWAFNHALGMKMAAHQQWRREVQALVDQGVPEAEARTKVRVPVPSAVAVQKHLNLIKGDSRTGGLTDGVHGPGRPCPWWHEVSTYAFQAAFRDADRAWANWLASVAGHRAGRKIGYPRFKKKGRSRDSFRIHHDVKKPTIRLDGYRRLLVPRLGSVRLHNSAKRLARLVGRGHAVVQSVTISRAGNRWYASVLACVTQDIPDRPSRRQNQAGTVGVDLGVKTLAALSAPIAMPGRAPALLVPNPRHLAADARRLAKAQRALARTAKGSNRRRNAARRVSGIHHRISERRATYLHTVTKLLASGYATVAAEDLNVSGMSASARGTVEAPGKRVRQKAGLNRSILDASPGEFRRQLTYKTSWYGSRLAVCERFFPSSKTCSACGWQNPRLTLADRVFACAQCELVIDRDLNAARNIAAHAVPVPQPGTVASGTGETKNARGAAKRPATPRGGRQAASKREDPAPAAGPPRESNPPAIPNPREPSPRAMPAESPIP</sequence>
<dbReference type="RefSeq" id="WP_266944079.1">
    <property type="nucleotide sequence ID" value="NZ_JAPEMK010000002.1"/>
</dbReference>
<keyword evidence="11" id="KW-0614">Plasmid</keyword>
<evidence type="ECO:0000256" key="2">
    <source>
        <dbReference type="ARBA" id="ARBA00022578"/>
    </source>
</evidence>
<evidence type="ECO:0000256" key="3">
    <source>
        <dbReference type="ARBA" id="ARBA00022723"/>
    </source>
</evidence>
<evidence type="ECO:0000256" key="7">
    <source>
        <dbReference type="SAM" id="MobiDB-lite"/>
    </source>
</evidence>
<dbReference type="InterPro" id="IPR001959">
    <property type="entry name" value="Transposase"/>
</dbReference>
<keyword evidence="5" id="KW-0238">DNA-binding</keyword>
<evidence type="ECO:0000259" key="10">
    <source>
        <dbReference type="Pfam" id="PF12323"/>
    </source>
</evidence>
<keyword evidence="6" id="KW-0233">DNA recombination</keyword>
<keyword evidence="11" id="KW-0255">Endonuclease</keyword>
<feature type="domain" description="Cas12f1-like TNB" evidence="9">
    <location>
        <begin position="378"/>
        <end position="444"/>
    </location>
</feature>
<feature type="domain" description="Transposase putative helix-turn-helix" evidence="10">
    <location>
        <begin position="1"/>
        <end position="47"/>
    </location>
</feature>
<feature type="domain" description="Probable transposase IS891/IS1136/IS1341" evidence="8">
    <location>
        <begin position="233"/>
        <end position="349"/>
    </location>
</feature>
<keyword evidence="2" id="KW-0815">Transposition</keyword>
<proteinExistence type="inferred from homology"/>
<dbReference type="GO" id="GO:0004519">
    <property type="term" value="F:endonuclease activity"/>
    <property type="evidence" value="ECO:0007669"/>
    <property type="project" value="UniProtKB-KW"/>
</dbReference>
<dbReference type="Pfam" id="PF01385">
    <property type="entry name" value="OrfB_IS605"/>
    <property type="match status" value="1"/>
</dbReference>
<keyword evidence="11" id="KW-0540">Nuclease</keyword>
<comment type="similarity">
    <text evidence="1">In the C-terminal section; belongs to the transposase 35 family.</text>
</comment>
<gene>
    <name evidence="11" type="ORF">PU648_55245</name>
</gene>
<dbReference type="Pfam" id="PF07282">
    <property type="entry name" value="Cas12f1-like_TNB"/>
    <property type="match status" value="1"/>
</dbReference>
<evidence type="ECO:0000259" key="9">
    <source>
        <dbReference type="Pfam" id="PF07282"/>
    </source>
</evidence>
<dbReference type="InterPro" id="IPR021027">
    <property type="entry name" value="Transposase_put_HTH"/>
</dbReference>
<evidence type="ECO:0000313" key="11">
    <source>
        <dbReference type="EMBL" id="MDU9001259.1"/>
    </source>
</evidence>
<dbReference type="EMBL" id="JARAKF010000003">
    <property type="protein sequence ID" value="MDU9001259.1"/>
    <property type="molecule type" value="Genomic_DNA"/>
</dbReference>
<feature type="region of interest" description="Disordered" evidence="7">
    <location>
        <begin position="451"/>
        <end position="523"/>
    </location>
</feature>
<dbReference type="Proteomes" id="UP001257627">
    <property type="component" value="Unassembled WGS sequence"/>
</dbReference>
<evidence type="ECO:0000259" key="8">
    <source>
        <dbReference type="Pfam" id="PF01385"/>
    </source>
</evidence>
<reference evidence="11 12" key="1">
    <citation type="submission" date="2023-02" db="EMBL/GenBank/DDBJ databases">
        <authorList>
            <person name="Maleckis M."/>
        </authorList>
    </citation>
    <scope>NUCLEOTIDE SEQUENCE [LARGE SCALE GENOMIC DNA]</scope>
    <source>
        <strain evidence="11 12">P8-A2</strain>
        <plasmid evidence="11">unnamed1</plasmid>
    </source>
</reference>
<dbReference type="InterPro" id="IPR010095">
    <property type="entry name" value="Cas12f1-like_TNB"/>
</dbReference>
<keyword evidence="11" id="KW-0378">Hydrolase</keyword>
<geneLocation type="plasmid" evidence="11">
    <name>unnamed1</name>
</geneLocation>
<evidence type="ECO:0000256" key="5">
    <source>
        <dbReference type="ARBA" id="ARBA00023125"/>
    </source>
</evidence>
<evidence type="ECO:0000256" key="4">
    <source>
        <dbReference type="ARBA" id="ARBA00022833"/>
    </source>
</evidence>
<organism evidence="11 12">
    <name type="scientific">Streptomyces mirabilis</name>
    <dbReference type="NCBI Taxonomy" id="68239"/>
    <lineage>
        <taxon>Bacteria</taxon>
        <taxon>Bacillati</taxon>
        <taxon>Actinomycetota</taxon>
        <taxon>Actinomycetes</taxon>
        <taxon>Kitasatosporales</taxon>
        <taxon>Streptomycetaceae</taxon>
        <taxon>Streptomyces</taxon>
    </lineage>
</organism>
<name>A0ABU3V639_9ACTN</name>
<accession>A0ABU3V639</accession>
<dbReference type="Pfam" id="PF12323">
    <property type="entry name" value="HTH_OrfB_IS605"/>
    <property type="match status" value="1"/>
</dbReference>